<dbReference type="SUPFAM" id="SSF52980">
    <property type="entry name" value="Restriction endonuclease-like"/>
    <property type="match status" value="1"/>
</dbReference>
<comment type="caution">
    <text evidence="3">The sequence shown here is derived from an EMBL/GenBank/DDBJ whole genome shotgun (WGS) entry which is preliminary data.</text>
</comment>
<dbReference type="Proteomes" id="UP000461754">
    <property type="component" value="Unassembled WGS sequence"/>
</dbReference>
<protein>
    <submittedName>
        <fullName evidence="3">ATP-binding protein</fullName>
    </submittedName>
</protein>
<dbReference type="InterPro" id="IPR041682">
    <property type="entry name" value="AAA_14"/>
</dbReference>
<dbReference type="PANTHER" id="PTHR33295">
    <property type="entry name" value="ATPASE"/>
    <property type="match status" value="1"/>
</dbReference>
<gene>
    <name evidence="3" type="ORF">FYJ52_05315</name>
</gene>
<proteinExistence type="predicted"/>
<accession>A0A7X2NG63</accession>
<dbReference type="PANTHER" id="PTHR33295:SF7">
    <property type="entry name" value="ATPASE"/>
    <property type="match status" value="1"/>
</dbReference>
<dbReference type="InterPro" id="IPR025420">
    <property type="entry name" value="DUF4143"/>
</dbReference>
<dbReference type="SUPFAM" id="SSF52540">
    <property type="entry name" value="P-loop containing nucleoside triphosphate hydrolases"/>
    <property type="match status" value="1"/>
</dbReference>
<keyword evidence="4" id="KW-1185">Reference proteome</keyword>
<dbReference type="RefSeq" id="WP_154576191.1">
    <property type="nucleotide sequence ID" value="NZ_VUMO01000005.1"/>
</dbReference>
<dbReference type="Pfam" id="PF13173">
    <property type="entry name" value="AAA_14"/>
    <property type="match status" value="1"/>
</dbReference>
<feature type="domain" description="DUF4143" evidence="2">
    <location>
        <begin position="226"/>
        <end position="394"/>
    </location>
</feature>
<dbReference type="InterPro" id="IPR027417">
    <property type="entry name" value="P-loop_NTPase"/>
</dbReference>
<dbReference type="Pfam" id="PF13635">
    <property type="entry name" value="DUF4143"/>
    <property type="match status" value="1"/>
</dbReference>
<sequence length="444" mass="50852">MYFERKAYQKLLDWKNRYADRYAVLLEGARRVGKSTIAQHFAEKEYDAYLLIDFSNASGEVLACFDDIGDLDLFFLRLQAATGVSLIVGHSVVIFDEVQLFPKARQAIKHLVKDGRYHYIETGSLISIRKNVRDILIPSEEMKIQIYPMDYEEFCLVSGSQMYALNRKIYETGKPIGQTIRKIMRDFRIYMAVGGMPQAVEAYTEGKNFAEIDRIKREIIGLYEEDFQKIDATGRTAKIFHAIPAQLARDVRRFYVPSTIGRMTHTVKEEMISELIDSKTVLFCSNSTDPRVSLSASQDLDSYKLYIADTGLFVTLLFMDRPEIENVLYTQLLSDKLPANLGYLYENVVAQMLAASGRELYYHTWKKKNSTHYYEIDFLFTKGTKVSAIEVKSSGTGRHASLNAFKEKWSASAGELYVLSQKDVSKKEGIHYLPICFAPYLFEA</sequence>
<evidence type="ECO:0000259" key="1">
    <source>
        <dbReference type="Pfam" id="PF13173"/>
    </source>
</evidence>
<evidence type="ECO:0000313" key="3">
    <source>
        <dbReference type="EMBL" id="MSS19820.1"/>
    </source>
</evidence>
<dbReference type="AlphaFoldDB" id="A0A7X2NG63"/>
<organism evidence="3 4">
    <name type="scientific">Pseudoramibacter porci</name>
    <dbReference type="NCBI Taxonomy" id="2606631"/>
    <lineage>
        <taxon>Bacteria</taxon>
        <taxon>Bacillati</taxon>
        <taxon>Bacillota</taxon>
        <taxon>Clostridia</taxon>
        <taxon>Eubacteriales</taxon>
        <taxon>Eubacteriaceae</taxon>
        <taxon>Pseudoramibacter</taxon>
    </lineage>
</organism>
<evidence type="ECO:0000259" key="2">
    <source>
        <dbReference type="Pfam" id="PF13635"/>
    </source>
</evidence>
<dbReference type="GO" id="GO:0005524">
    <property type="term" value="F:ATP binding"/>
    <property type="evidence" value="ECO:0007669"/>
    <property type="project" value="UniProtKB-KW"/>
</dbReference>
<keyword evidence="3" id="KW-0547">Nucleotide-binding</keyword>
<evidence type="ECO:0000313" key="4">
    <source>
        <dbReference type="Proteomes" id="UP000461754"/>
    </source>
</evidence>
<keyword evidence="3" id="KW-0067">ATP-binding</keyword>
<feature type="domain" description="AAA" evidence="1">
    <location>
        <begin position="21"/>
        <end position="155"/>
    </location>
</feature>
<dbReference type="InterPro" id="IPR011335">
    <property type="entry name" value="Restrct_endonuc-II-like"/>
</dbReference>
<reference evidence="3 4" key="1">
    <citation type="submission" date="2019-08" db="EMBL/GenBank/DDBJ databases">
        <title>In-depth cultivation of the pig gut microbiome towards novel bacterial diversity and tailored functional studies.</title>
        <authorList>
            <person name="Wylensek D."/>
            <person name="Hitch T.C.A."/>
            <person name="Clavel T."/>
        </authorList>
    </citation>
    <scope>NUCLEOTIDE SEQUENCE [LARGE SCALE GENOMIC DNA]</scope>
    <source>
        <strain evidence="3 4">RF-744-FAT-4</strain>
    </source>
</reference>
<name>A0A7X2NG63_9FIRM</name>
<dbReference type="EMBL" id="VUMO01000005">
    <property type="protein sequence ID" value="MSS19820.1"/>
    <property type="molecule type" value="Genomic_DNA"/>
</dbReference>